<dbReference type="EMBL" id="QZEI01000134">
    <property type="protein sequence ID" value="RLV57828.1"/>
    <property type="molecule type" value="Genomic_DNA"/>
</dbReference>
<evidence type="ECO:0000256" key="1">
    <source>
        <dbReference type="SAM" id="Phobius"/>
    </source>
</evidence>
<gene>
    <name evidence="2" type="ORF">D5018_20460</name>
</gene>
<proteinExistence type="predicted"/>
<keyword evidence="1" id="KW-1133">Transmembrane helix</keyword>
<evidence type="ECO:0000313" key="3">
    <source>
        <dbReference type="Proteomes" id="UP000281474"/>
    </source>
</evidence>
<evidence type="ECO:0000313" key="2">
    <source>
        <dbReference type="EMBL" id="RLV57828.1"/>
    </source>
</evidence>
<feature type="transmembrane region" description="Helical" evidence="1">
    <location>
        <begin position="16"/>
        <end position="37"/>
    </location>
</feature>
<dbReference type="Proteomes" id="UP000281474">
    <property type="component" value="Unassembled WGS sequence"/>
</dbReference>
<comment type="caution">
    <text evidence="2">The sequence shown here is derived from an EMBL/GenBank/DDBJ whole genome shotgun (WGS) entry which is preliminary data.</text>
</comment>
<keyword evidence="3" id="KW-1185">Reference proteome</keyword>
<keyword evidence="1" id="KW-0812">Transmembrane</keyword>
<dbReference type="AlphaFoldDB" id="A0A3L8PTU5"/>
<keyword evidence="1" id="KW-0472">Membrane</keyword>
<sequence length="196" mass="22680">MFCLTQCTQGYTAKDVVVIATPVVSLLISFIAGGFSIRNINHQINHAKQQQRTEIKREKLEYLLTQIIRLYKNINWINNKKEFEERKGNPKKNLNRLQKQKFNELSSKPNIGINKDYRVLIEESNEMQIQIGIIISLYFQCLLPIFETTMDVSNEFMANIFSCSPIELNAYCKKVDASLNQLKSEIIAQMDKLIVS</sequence>
<protein>
    <recommendedName>
        <fullName evidence="4">DUF4760 domain-containing protein</fullName>
    </recommendedName>
</protein>
<reference evidence="2 3" key="1">
    <citation type="submission" date="2018-09" db="EMBL/GenBank/DDBJ databases">
        <title>Phylogeny of the Shewanellaceae, and recommendation for two new genera, Pseudoshewanella and Parashewanella.</title>
        <authorList>
            <person name="Wang G."/>
        </authorList>
    </citation>
    <scope>NUCLEOTIDE SEQUENCE [LARGE SCALE GENOMIC DNA]</scope>
    <source>
        <strain evidence="2 3">C51</strain>
    </source>
</reference>
<accession>A0A3L8PTU5</accession>
<organism evidence="2 3">
    <name type="scientific">Parashewanella curva</name>
    <dbReference type="NCBI Taxonomy" id="2338552"/>
    <lineage>
        <taxon>Bacteria</taxon>
        <taxon>Pseudomonadati</taxon>
        <taxon>Pseudomonadota</taxon>
        <taxon>Gammaproteobacteria</taxon>
        <taxon>Alteromonadales</taxon>
        <taxon>Shewanellaceae</taxon>
        <taxon>Parashewanella</taxon>
    </lineage>
</organism>
<dbReference type="RefSeq" id="WP_121840829.1">
    <property type="nucleotide sequence ID" value="NZ_ML014883.1"/>
</dbReference>
<name>A0A3L8PTU5_9GAMM</name>
<evidence type="ECO:0008006" key="4">
    <source>
        <dbReference type="Google" id="ProtNLM"/>
    </source>
</evidence>